<dbReference type="Proteomes" id="UP001168435">
    <property type="component" value="Unassembled WGS sequence"/>
</dbReference>
<dbReference type="RefSeq" id="WP_289836028.1">
    <property type="nucleotide sequence ID" value="NZ_JAUEIQ010000007.1"/>
</dbReference>
<feature type="region of interest" description="Disordered" evidence="1">
    <location>
        <begin position="1861"/>
        <end position="1987"/>
    </location>
</feature>
<evidence type="ECO:0000259" key="5">
    <source>
        <dbReference type="Pfam" id="PF24547"/>
    </source>
</evidence>
<dbReference type="EMBL" id="JAUEIQ010000007">
    <property type="protein sequence ID" value="MDN0064280.1"/>
    <property type="molecule type" value="Genomic_DNA"/>
</dbReference>
<dbReference type="PANTHER" id="PTHR10068:SF14">
    <property type="entry name" value="CELL WALL ADHESIN EAP1"/>
    <property type="match status" value="1"/>
</dbReference>
<keyword evidence="2" id="KW-1133">Transmembrane helix</keyword>
<feature type="compositionally biased region" description="Low complexity" evidence="1">
    <location>
        <begin position="1906"/>
        <end position="1935"/>
    </location>
</feature>
<protein>
    <submittedName>
        <fullName evidence="6">FctA domain-containing protein</fullName>
    </submittedName>
</protein>
<reference evidence="6" key="2">
    <citation type="submission" date="2024-05" db="EMBL/GenBank/DDBJ databases">
        <title>Identification and characterization of horizontal gene transfer across gut microbiota members of farm animals based on homology search.</title>
        <authorList>
            <person name="Schwarzerova J."/>
            <person name="Nykrynova M."/>
            <person name="Jureckova K."/>
            <person name="Cejkova D."/>
            <person name="Rychlik I."/>
        </authorList>
    </citation>
    <scope>NUCLEOTIDE SEQUENCE</scope>
    <source>
        <strain evidence="6">176_SSukc20</strain>
    </source>
</reference>
<feature type="compositionally biased region" description="Low complexity" evidence="1">
    <location>
        <begin position="1875"/>
        <end position="1888"/>
    </location>
</feature>
<evidence type="ECO:0000313" key="7">
    <source>
        <dbReference type="Proteomes" id="UP001168435"/>
    </source>
</evidence>
<dbReference type="Gene3D" id="2.60.40.1140">
    <property type="entry name" value="Collagen-binding surface protein Cna, B-type domain"/>
    <property type="match status" value="4"/>
</dbReference>
<feature type="chain" id="PRO_5045172762" evidence="3">
    <location>
        <begin position="26"/>
        <end position="2021"/>
    </location>
</feature>
<feature type="domain" description="DUF7601" evidence="5">
    <location>
        <begin position="1468"/>
        <end position="1600"/>
    </location>
</feature>
<dbReference type="InterPro" id="IPR055382">
    <property type="entry name" value="DUF7601"/>
</dbReference>
<dbReference type="Gene3D" id="2.60.40.3050">
    <property type="match status" value="2"/>
</dbReference>
<feature type="domain" description="DUF7601" evidence="5">
    <location>
        <begin position="928"/>
        <end position="1058"/>
    </location>
</feature>
<proteinExistence type="predicted"/>
<evidence type="ECO:0000313" key="6">
    <source>
        <dbReference type="EMBL" id="MDN0064280.1"/>
    </source>
</evidence>
<evidence type="ECO:0000256" key="1">
    <source>
        <dbReference type="SAM" id="MobiDB-lite"/>
    </source>
</evidence>
<reference evidence="6" key="1">
    <citation type="submission" date="2023-06" db="EMBL/GenBank/DDBJ databases">
        <authorList>
            <person name="Zeman M."/>
            <person name="Kubasova T."/>
            <person name="Jahodarova E."/>
            <person name="Nykrynova M."/>
            <person name="Rychlik I."/>
        </authorList>
    </citation>
    <scope>NUCLEOTIDE SEQUENCE</scope>
    <source>
        <strain evidence="6">176_SSukc20</strain>
    </source>
</reference>
<dbReference type="Pfam" id="PF24547">
    <property type="entry name" value="DUF7601"/>
    <property type="match status" value="4"/>
</dbReference>
<dbReference type="InterPro" id="IPR022464">
    <property type="entry name" value="Strep_pil_isopept_link"/>
</dbReference>
<feature type="compositionally biased region" description="Low complexity" evidence="1">
    <location>
        <begin position="1942"/>
        <end position="1951"/>
    </location>
</feature>
<name>A0ABT7XFU9_9ACTN</name>
<feature type="domain" description="Streptococcal pilin isopeptide linkage" evidence="4">
    <location>
        <begin position="1739"/>
        <end position="1865"/>
    </location>
</feature>
<feature type="domain" description="DUF7601" evidence="5">
    <location>
        <begin position="1064"/>
        <end position="1199"/>
    </location>
</feature>
<keyword evidence="2" id="KW-0472">Membrane</keyword>
<accession>A0ABT7XFU9</accession>
<feature type="compositionally biased region" description="Pro residues" evidence="1">
    <location>
        <begin position="1952"/>
        <end position="1961"/>
    </location>
</feature>
<feature type="signal peptide" evidence="3">
    <location>
        <begin position="1"/>
        <end position="25"/>
    </location>
</feature>
<dbReference type="NCBIfam" id="TIGR03786">
    <property type="entry name" value="strep_pil_rpt"/>
    <property type="match status" value="1"/>
</dbReference>
<feature type="transmembrane region" description="Helical" evidence="2">
    <location>
        <begin position="1992"/>
        <end position="2013"/>
    </location>
</feature>
<gene>
    <name evidence="6" type="ORF">QVN30_08185</name>
</gene>
<keyword evidence="3" id="KW-0732">Signal</keyword>
<organism evidence="6 7">
    <name type="scientific">Collinsella ihumii</name>
    <dbReference type="NCBI Taxonomy" id="1720204"/>
    <lineage>
        <taxon>Bacteria</taxon>
        <taxon>Bacillati</taxon>
        <taxon>Actinomycetota</taxon>
        <taxon>Coriobacteriia</taxon>
        <taxon>Coriobacteriales</taxon>
        <taxon>Coriobacteriaceae</taxon>
        <taxon>Collinsella</taxon>
    </lineage>
</organism>
<dbReference type="InterPro" id="IPR038174">
    <property type="entry name" value="Strep_pil_link_sf"/>
</dbReference>
<dbReference type="PANTHER" id="PTHR10068">
    <property type="entry name" value="BONE MARROW PROTEOGLYCAN"/>
    <property type="match status" value="1"/>
</dbReference>
<feature type="domain" description="DUF7601" evidence="5">
    <location>
        <begin position="1203"/>
        <end position="1316"/>
    </location>
</feature>
<feature type="domain" description="Streptococcal pilin isopeptide linkage" evidence="4">
    <location>
        <begin position="1615"/>
        <end position="1730"/>
    </location>
</feature>
<evidence type="ECO:0000256" key="3">
    <source>
        <dbReference type="SAM" id="SignalP"/>
    </source>
</evidence>
<sequence>MHRLARIALLITAALALLIPTAAQAGQSSAIAKIVDPNTSDAWSALFEAGDDGLSFSSEQAGRIWVDKTVYGSTDEANASGVPARLDDEARGFLVSLSALSSAVSVRHENDLAHDVVFVVSTNGMLADMTYGGRPQGAYLADALNVAIARLMAENEGAAVPTRIAVVGYSADVATLMPLDTYTPDSDGRYVSFAPRGAATTPALLVNARADHGSRTTSMQLRSGSYLQRAVRVAGDLLVQAAGDAQAAERKPELVLMGVQTPPMAHVDLADPPSYTGDTTGFLGPLPNTRENGYGTDAMMATLLTVRAQRRRIEDAWKPTGRDLALYTTGLDATATVEYLLQTAEAQRTASLPGSGAATSVDLARNMAQAARAYADAAARGDATVSLDLFGSSASGLVAKTVDLPCLPDLLDSADGYALSSVDEFFSAHSASAISWAFNSAINRMLDIEYTSPSPADTAGARWGESRLTVEDRIGAGMNISSMKGIVYGTHLLDGALAAQAVTISMSDPWDIEATHEYAYLVDTVNERYDLGYDAYNLFFDAFSDGQFAYRGTGDFSNRASWYVDAEHHMVAHGSVPYTFATTAEVNAVQQGDWADAAPADVKSRIEAARDAGATAVCETWFFIGNLPNQYTGGDIALYDVIVMVETDLETGRQTVLASLPTDALPARRASVTVHADGKATMALEDPQETYPIRLVYEVAPTEHLNGLLDRIDAGETVSDDELSETLGERPQHSGGGSRLVYAGSFSLEDSPEHAAAGCTAAAYVAPTNAYYALTEPTPLFALAPSASADGGDLPQPDDLIPLTSQPEAGATYYFMRTVYSASHIDPDGEAEATVEQRVIPYVAIAAAEDGTAPYFTDDDGQVCVAAGTPRFRAAETIGPSDKAPNLTGSAPYVTKLTVQAHEGGQTRLAAQMGNNGALALPSAQGSGNLTVEVHVRSVGSSDDDGQGACRFRITFTTEAGAALAGPVVCTDPVTHDPQITPLDNGSFDLTLTDGASATVADLPAGTGYRIEELPAKDGSTWKCSHATTVGAQSPTQATGTVAEGTVVQDQTVVSFTNVPTSGRIEISKSVTGNDGDTTRAFPFLVRLAREDGLPLPSSVLYELDGWTRASGIAAVADDGSVTQEDGSPFALADRQRLTLSGIPLGIAYAVEETDPAGHTVHIDKTSSATDEEDASDDSASGLIEHDGQHDVLAFTNERWAYGSLEVAKHTVGGEAGRAFAFTAMLTDAAGAPLQGTVSYRIEGAGEGESRTAELQGGTFFFELADGQTLVADDIPQGTAYRVAEQDYAEEGYLALQSGATGAIGDEPARATFANINATGALGIAEVGAGNALETGRSFSFAVTLKNLFAAKPAQDTEVVLQSTRYVSSRDAVEEPLRFERVSGTDDGRAVVENVAHGTGVVIEGLAPNMAFSVEELDARVLEDAGYRIYLGSRPDIESGAQQNPYEGTLASGGVTPVFAVNVRDLYGALAVSNSIEGQAALDDAQAGKRFLYTVHALTATGAPATGAYAWRAEGAAEPADGSRGTMPDGSPALVFDNGYAAFEIAGSGTMQISALPAGGSVAVAQRDEADFGYTTSPALEQTAALDPNGTATLSFTNVKEYEACAASVPASSTLFGRAQQDGEFTYRLFDEQGDPVTVDGEPASASSAASPDGVASALAFPQLTYREPGTYSYSVRQAVPADPEPGVAYDERAFDVRVDVTANSKGALSARVTTSHEGEPMAAAFENRYRTASESAPIEGTKTLDGKAPAAGAFAFTLQEVDANGEEIGPALTSYNDEEGGIVFGPFELSAPVGSSVHRTFIVRENIPENPEQGIVYDTRVYRAELTGESADDGTLDVHAAYAVRDGGAGDGPWLPCSGIVFENSTTHEPETPDTPIDPDTPVSPDAPDTPDSPDEPDSPESPDTPESPGSPSTPDTPDGPSTPDTPDGPSTPESPEEPVTPESPDSPSSPDTPPAPTTPADPETPTGSDTPPEANGPDELAKTSDPVSPLHFILLITGGIVLIACGSLVLIRHRRHSGR</sequence>
<keyword evidence="2" id="KW-0812">Transmembrane</keyword>
<feature type="compositionally biased region" description="Acidic residues" evidence="1">
    <location>
        <begin position="1893"/>
        <end position="1902"/>
    </location>
</feature>
<feature type="region of interest" description="Disordered" evidence="1">
    <location>
        <begin position="719"/>
        <end position="738"/>
    </location>
</feature>
<dbReference type="Pfam" id="PF12892">
    <property type="entry name" value="FctA"/>
    <property type="match status" value="2"/>
</dbReference>
<evidence type="ECO:0000256" key="2">
    <source>
        <dbReference type="SAM" id="Phobius"/>
    </source>
</evidence>
<keyword evidence="7" id="KW-1185">Reference proteome</keyword>
<comment type="caution">
    <text evidence="6">The sequence shown here is derived from an EMBL/GenBank/DDBJ whole genome shotgun (WGS) entry which is preliminary data.</text>
</comment>
<evidence type="ECO:0000259" key="4">
    <source>
        <dbReference type="Pfam" id="PF12892"/>
    </source>
</evidence>